<dbReference type="Pfam" id="PF13715">
    <property type="entry name" value="CarbopepD_reg_2"/>
    <property type="match status" value="1"/>
</dbReference>
<gene>
    <name evidence="1" type="ORF">J4E00_15115</name>
</gene>
<dbReference type="Gene3D" id="2.60.40.1120">
    <property type="entry name" value="Carboxypeptidase-like, regulatory domain"/>
    <property type="match status" value="1"/>
</dbReference>
<dbReference type="RefSeq" id="WP_208176013.1">
    <property type="nucleotide sequence ID" value="NZ_JAGETZ010000006.1"/>
</dbReference>
<reference evidence="1 2" key="1">
    <citation type="submission" date="2021-03" db="EMBL/GenBank/DDBJ databases">
        <authorList>
            <person name="Kim M.K."/>
        </authorList>
    </citation>
    <scope>NUCLEOTIDE SEQUENCE [LARGE SCALE GENOMIC DNA]</scope>
    <source>
        <strain evidence="1 2">BT442</strain>
    </source>
</reference>
<proteinExistence type="predicted"/>
<name>A0ABS3QHX2_9BACT</name>
<evidence type="ECO:0000313" key="2">
    <source>
        <dbReference type="Proteomes" id="UP000664369"/>
    </source>
</evidence>
<dbReference type="InterPro" id="IPR008969">
    <property type="entry name" value="CarboxyPept-like_regulatory"/>
</dbReference>
<dbReference type="Proteomes" id="UP000664369">
    <property type="component" value="Unassembled WGS sequence"/>
</dbReference>
<dbReference type="SUPFAM" id="SSF49464">
    <property type="entry name" value="Carboxypeptidase regulatory domain-like"/>
    <property type="match status" value="1"/>
</dbReference>
<keyword evidence="2" id="KW-1185">Reference proteome</keyword>
<accession>A0ABS3QHX2</accession>
<protein>
    <submittedName>
        <fullName evidence="1">Carboxypeptidase-like regulatory domain-containing protein</fullName>
    </submittedName>
</protein>
<evidence type="ECO:0000313" key="1">
    <source>
        <dbReference type="EMBL" id="MBO2010389.1"/>
    </source>
</evidence>
<organism evidence="1 2">
    <name type="scientific">Hymenobacter negativus</name>
    <dbReference type="NCBI Taxonomy" id="2795026"/>
    <lineage>
        <taxon>Bacteria</taxon>
        <taxon>Pseudomonadati</taxon>
        <taxon>Bacteroidota</taxon>
        <taxon>Cytophagia</taxon>
        <taxon>Cytophagales</taxon>
        <taxon>Hymenobacteraceae</taxon>
        <taxon>Hymenobacter</taxon>
    </lineage>
</organism>
<dbReference type="EMBL" id="JAGETZ010000006">
    <property type="protein sequence ID" value="MBO2010389.1"/>
    <property type="molecule type" value="Genomic_DNA"/>
</dbReference>
<sequence>MRPSLALSIPQPCSESWDAMTPTAAGRHCAACQKTVVDFTQKTDAELLAYFAQPSSNTCGRFWDDQLSRPLRLPVAPLAGSRWRTWLAAAATVWGLREATAWQATASSPTVELPPKKVVRATSRPALRIRGVVRDASTNEPVPGVAVFLKNENRHATTDSAGRFSLRVPAGRTHHALVLHAFGYYSKKVAVPPAAKAVSNLAIALRTDGAASGAEVTGYATQSRRQITGGAISIIDAKELGPSGVLPAAAPDAKHGFWYWLTRSFRRRKATN</sequence>
<comment type="caution">
    <text evidence="1">The sequence shown here is derived from an EMBL/GenBank/DDBJ whole genome shotgun (WGS) entry which is preliminary data.</text>
</comment>